<name>B6JV30_SCHJY</name>
<evidence type="ECO:0000256" key="2">
    <source>
        <dbReference type="ARBA" id="ARBA00022741"/>
    </source>
</evidence>
<evidence type="ECO:0000259" key="5">
    <source>
        <dbReference type="PROSITE" id="PS51883"/>
    </source>
</evidence>
<dbReference type="InterPro" id="IPR036726">
    <property type="entry name" value="GTP1_OBG_dom_sf"/>
</dbReference>
<dbReference type="JaponicusDB" id="SJAG_00231">
    <property type="gene designation" value="mtg2"/>
</dbReference>
<keyword evidence="3" id="KW-0342">GTP-binding</keyword>
<dbReference type="HOGENOM" id="CLU_011747_2_0_1"/>
<evidence type="ECO:0000256" key="3">
    <source>
        <dbReference type="ARBA" id="ARBA00023134"/>
    </source>
</evidence>
<dbReference type="PRINTS" id="PR00326">
    <property type="entry name" value="GTP1OBG"/>
</dbReference>
<dbReference type="GO" id="GO:0003924">
    <property type="term" value="F:GTPase activity"/>
    <property type="evidence" value="ECO:0000318"/>
    <property type="project" value="GO_Central"/>
</dbReference>
<dbReference type="OrthoDB" id="347018at2759"/>
<dbReference type="PROSITE" id="PS51710">
    <property type="entry name" value="G_OBG"/>
    <property type="match status" value="1"/>
</dbReference>
<dbReference type="CDD" id="cd01898">
    <property type="entry name" value="Obg"/>
    <property type="match status" value="1"/>
</dbReference>
<sequence>MHAYSKLIYSCRGQLSRFGPRRLLSYTRVNRNSQYEYSFCDKRRVRLKAGNGGQGCASFHREKYVPYGPPDGGNGGDGGDIYVVASFQHDSLSSINSAYQAKNGQNGKGDNRHGKAGKSVLLRVPVGTVMREIQFSQKESEPESLQWVLYPTLQAEDVEHSSFFQKAKARAKGLVPLRKTKTTDTPLCIDFDKESTKPQLVCKGGKGGLGNIYFLSEENWSPKFATKGLRGEEKVFELELKTICDIGLVGMPNAGKSTLLNTLTEAKSPIGNWEFTTLKPHLGTLRYFDHDLNTSQKLQIADLPGLIEGASKGKGLGLNFLRHVERSRALCMLIDISPMARVTGETAFELLWKELCTYNAQLVHRPVLVLANKADIAEEDAFYRLLHMVQKHRPDAQTIPISALQRHNTEQVIRGMVRLMALSKKK</sequence>
<dbReference type="SUPFAM" id="SSF82051">
    <property type="entry name" value="Obg GTP-binding protein N-terminal domain"/>
    <property type="match status" value="1"/>
</dbReference>
<dbReference type="Gene3D" id="3.40.50.300">
    <property type="entry name" value="P-loop containing nucleotide triphosphate hydrolases"/>
    <property type="match status" value="1"/>
</dbReference>
<dbReference type="PANTHER" id="PTHR11702">
    <property type="entry name" value="DEVELOPMENTALLY REGULATED GTP-BINDING PROTEIN-RELATED"/>
    <property type="match status" value="1"/>
</dbReference>
<dbReference type="GO" id="GO:0005739">
    <property type="term" value="C:mitochondrion"/>
    <property type="evidence" value="ECO:0000318"/>
    <property type="project" value="GO_Central"/>
</dbReference>
<keyword evidence="2" id="KW-0547">Nucleotide-binding</keyword>
<dbReference type="PANTHER" id="PTHR11702:SF31">
    <property type="entry name" value="MITOCHONDRIAL RIBOSOME-ASSOCIATED GTPASE 2"/>
    <property type="match status" value="1"/>
</dbReference>
<dbReference type="GO" id="GO:0042254">
    <property type="term" value="P:ribosome biogenesis"/>
    <property type="evidence" value="ECO:0007669"/>
    <property type="project" value="UniProtKB-UniRule"/>
</dbReference>
<dbReference type="InterPro" id="IPR014100">
    <property type="entry name" value="GTP-bd_Obg/CgtA"/>
</dbReference>
<dbReference type="GO" id="GO:0005525">
    <property type="term" value="F:GTP binding"/>
    <property type="evidence" value="ECO:0000318"/>
    <property type="project" value="GO_Central"/>
</dbReference>
<dbReference type="VEuPathDB" id="FungiDB:SJAG_00231"/>
<evidence type="ECO:0000313" key="8">
    <source>
        <dbReference type="Proteomes" id="UP000001744"/>
    </source>
</evidence>
<dbReference type="InterPro" id="IPR006074">
    <property type="entry name" value="GTP1-OBG_CS"/>
</dbReference>
<comment type="similarity">
    <text evidence="1">Belongs to the TRAFAC class OBG-HflX-like GTPase superfamily. OBG GTPase family.</text>
</comment>
<evidence type="ECO:0000259" key="4">
    <source>
        <dbReference type="PROSITE" id="PS51710"/>
    </source>
</evidence>
<dbReference type="InterPro" id="IPR031167">
    <property type="entry name" value="G_OBG"/>
</dbReference>
<organism evidence="6 8">
    <name type="scientific">Schizosaccharomyces japonicus (strain yFS275 / FY16936)</name>
    <name type="common">Fission yeast</name>
    <dbReference type="NCBI Taxonomy" id="402676"/>
    <lineage>
        <taxon>Eukaryota</taxon>
        <taxon>Fungi</taxon>
        <taxon>Dikarya</taxon>
        <taxon>Ascomycota</taxon>
        <taxon>Taphrinomycotina</taxon>
        <taxon>Schizosaccharomycetes</taxon>
        <taxon>Schizosaccharomycetales</taxon>
        <taxon>Schizosaccharomycetaceae</taxon>
        <taxon>Schizosaccharomyces</taxon>
    </lineage>
</organism>
<dbReference type="HAMAP" id="MF_01454">
    <property type="entry name" value="GTPase_Obg"/>
    <property type="match status" value="1"/>
</dbReference>
<dbReference type="Gene3D" id="2.70.210.12">
    <property type="entry name" value="GTP1/OBG domain"/>
    <property type="match status" value="1"/>
</dbReference>
<dbReference type="EMBL" id="KE651166">
    <property type="protein sequence ID" value="EEB05231.2"/>
    <property type="molecule type" value="Genomic_DNA"/>
</dbReference>
<evidence type="ECO:0000256" key="1">
    <source>
        <dbReference type="ARBA" id="ARBA00007699"/>
    </source>
</evidence>
<evidence type="ECO:0000313" key="7">
    <source>
        <dbReference type="JaponicusDB" id="SJAG_00231"/>
    </source>
</evidence>
<feature type="domain" description="Obg" evidence="5">
    <location>
        <begin position="37"/>
        <end position="243"/>
    </location>
</feature>
<feature type="domain" description="OBG-type G" evidence="4">
    <location>
        <begin position="244"/>
        <end position="421"/>
    </location>
</feature>
<accession>B6JV30</accession>
<dbReference type="STRING" id="402676.B6JV30"/>
<dbReference type="AlphaFoldDB" id="B6JV30"/>
<keyword evidence="8" id="KW-1185">Reference proteome</keyword>
<proteinExistence type="inferred from homology"/>
<dbReference type="Proteomes" id="UP000001744">
    <property type="component" value="Unassembled WGS sequence"/>
</dbReference>
<protein>
    <submittedName>
        <fullName evidence="6">GTPase Mtg2</fullName>
    </submittedName>
</protein>
<dbReference type="eggNOG" id="KOG1489">
    <property type="taxonomic scope" value="Eukaryota"/>
</dbReference>
<dbReference type="InterPro" id="IPR006169">
    <property type="entry name" value="GTP1_OBG_dom"/>
</dbReference>
<dbReference type="GeneID" id="7047817"/>
<dbReference type="PROSITE" id="PS00905">
    <property type="entry name" value="GTP1_OBG"/>
    <property type="match status" value="1"/>
</dbReference>
<dbReference type="RefSeq" id="XP_002171524.2">
    <property type="nucleotide sequence ID" value="XM_002171488.2"/>
</dbReference>
<dbReference type="FunFam" id="2.70.210.12:FF:000001">
    <property type="entry name" value="GTPase Obg"/>
    <property type="match status" value="1"/>
</dbReference>
<dbReference type="InterPro" id="IPR045086">
    <property type="entry name" value="OBG_GTPase"/>
</dbReference>
<dbReference type="Pfam" id="PF01018">
    <property type="entry name" value="GTP1_OBG"/>
    <property type="match status" value="2"/>
</dbReference>
<dbReference type="NCBIfam" id="NF008956">
    <property type="entry name" value="PRK12299.1"/>
    <property type="match status" value="1"/>
</dbReference>
<dbReference type="PROSITE" id="PS51883">
    <property type="entry name" value="OBG"/>
    <property type="match status" value="1"/>
</dbReference>
<dbReference type="InterPro" id="IPR027417">
    <property type="entry name" value="P-loop_NTPase"/>
</dbReference>
<dbReference type="SUPFAM" id="SSF52540">
    <property type="entry name" value="P-loop containing nucleoside triphosphate hydrolases"/>
    <property type="match status" value="1"/>
</dbReference>
<dbReference type="Pfam" id="PF01926">
    <property type="entry name" value="MMR_HSR1"/>
    <property type="match status" value="1"/>
</dbReference>
<reference evidence="6 8" key="1">
    <citation type="journal article" date="2011" name="Science">
        <title>Comparative functional genomics of the fission yeasts.</title>
        <authorList>
            <person name="Rhind N."/>
            <person name="Chen Z."/>
            <person name="Yassour M."/>
            <person name="Thompson D.A."/>
            <person name="Haas B.J."/>
            <person name="Habib N."/>
            <person name="Wapinski I."/>
            <person name="Roy S."/>
            <person name="Lin M.F."/>
            <person name="Heiman D.I."/>
            <person name="Young S.K."/>
            <person name="Furuya K."/>
            <person name="Guo Y."/>
            <person name="Pidoux A."/>
            <person name="Chen H.M."/>
            <person name="Robbertse B."/>
            <person name="Goldberg J.M."/>
            <person name="Aoki K."/>
            <person name="Bayne E.H."/>
            <person name="Berlin A.M."/>
            <person name="Desjardins C.A."/>
            <person name="Dobbs E."/>
            <person name="Dukaj L."/>
            <person name="Fan L."/>
            <person name="FitzGerald M.G."/>
            <person name="French C."/>
            <person name="Gujja S."/>
            <person name="Hansen K."/>
            <person name="Keifenheim D."/>
            <person name="Levin J.Z."/>
            <person name="Mosher R.A."/>
            <person name="Mueller C.A."/>
            <person name="Pfiffner J."/>
            <person name="Priest M."/>
            <person name="Russ C."/>
            <person name="Smialowska A."/>
            <person name="Swoboda P."/>
            <person name="Sykes S.M."/>
            <person name="Vaughn M."/>
            <person name="Vengrova S."/>
            <person name="Yoder R."/>
            <person name="Zeng Q."/>
            <person name="Allshire R."/>
            <person name="Baulcombe D."/>
            <person name="Birren B.W."/>
            <person name="Brown W."/>
            <person name="Ekwall K."/>
            <person name="Kellis M."/>
            <person name="Leatherwood J."/>
            <person name="Levin H."/>
            <person name="Margalit H."/>
            <person name="Martienssen R."/>
            <person name="Nieduszynski C.A."/>
            <person name="Spatafora J.W."/>
            <person name="Friedman N."/>
            <person name="Dalgaard J.Z."/>
            <person name="Baumann P."/>
            <person name="Niki H."/>
            <person name="Regev A."/>
            <person name="Nusbaum C."/>
        </authorList>
    </citation>
    <scope>NUCLEOTIDE SEQUENCE [LARGE SCALE GENOMIC DNA]</scope>
    <source>
        <strain evidence="8">yFS275 / FY16936</strain>
    </source>
</reference>
<dbReference type="GO" id="GO:0000287">
    <property type="term" value="F:magnesium ion binding"/>
    <property type="evidence" value="ECO:0007669"/>
    <property type="project" value="InterPro"/>
</dbReference>
<evidence type="ECO:0000313" key="6">
    <source>
        <dbReference type="EMBL" id="EEB05231.2"/>
    </source>
</evidence>
<dbReference type="PIRSF" id="PIRSF002401">
    <property type="entry name" value="GTP_bd_Obg/CgtA"/>
    <property type="match status" value="1"/>
</dbReference>
<dbReference type="OMA" id="PRVGHWE"/>
<dbReference type="InterPro" id="IPR006073">
    <property type="entry name" value="GTP-bd"/>
</dbReference>
<gene>
    <name evidence="7" type="primary">mtg2</name>
    <name evidence="6" type="ORF">SJAG_00231</name>
</gene>